<dbReference type="InterPro" id="IPR007561">
    <property type="entry name" value="Cell_div_SepF/SepF-rel"/>
</dbReference>
<comment type="caution">
    <text evidence="7">The sequence shown here is derived from an EMBL/GenBank/DDBJ whole genome shotgun (WGS) entry which is preliminary data.</text>
</comment>
<evidence type="ECO:0000313" key="8">
    <source>
        <dbReference type="Proteomes" id="UP001500740"/>
    </source>
</evidence>
<reference evidence="7 8" key="1">
    <citation type="journal article" date="2019" name="Int. J. Syst. Evol. Microbiol.">
        <title>The Global Catalogue of Microorganisms (GCM) 10K type strain sequencing project: providing services to taxonomists for standard genome sequencing and annotation.</title>
        <authorList>
            <consortium name="The Broad Institute Genomics Platform"/>
            <consortium name="The Broad Institute Genome Sequencing Center for Infectious Disease"/>
            <person name="Wu L."/>
            <person name="Ma J."/>
        </authorList>
    </citation>
    <scope>NUCLEOTIDE SEQUENCE [LARGE SCALE GENOMIC DNA]</scope>
    <source>
        <strain evidence="7 8">JCM 14193</strain>
    </source>
</reference>
<comment type="function">
    <text evidence="4 5">Cell division protein that is part of the divisome complex and is recruited early to the Z-ring. Probably stimulates Z-ring formation, perhaps through the cross-linking of FtsZ protofilaments. Its function overlaps with FtsA.</text>
</comment>
<dbReference type="EMBL" id="BAAACZ010000011">
    <property type="protein sequence ID" value="GAA0460693.1"/>
    <property type="molecule type" value="Genomic_DNA"/>
</dbReference>
<evidence type="ECO:0000256" key="3">
    <source>
        <dbReference type="ARBA" id="ARBA00023306"/>
    </source>
</evidence>
<name>A0ABN0ZVV3_9BACI</name>
<dbReference type="Proteomes" id="UP001500740">
    <property type="component" value="Unassembled WGS sequence"/>
</dbReference>
<gene>
    <name evidence="5 7" type="primary">sepF</name>
    <name evidence="7" type="ORF">GCM10008935_15070</name>
</gene>
<dbReference type="InterPro" id="IPR023052">
    <property type="entry name" value="Cell_div_SepF"/>
</dbReference>
<comment type="subcellular location">
    <subcellularLocation>
        <location evidence="5">Cytoplasm</location>
    </subcellularLocation>
    <text evidence="5">Localizes to the division site, in a FtsZ-dependent manner.</text>
</comment>
<keyword evidence="3 5" id="KW-0131">Cell cycle</keyword>
<evidence type="ECO:0000256" key="5">
    <source>
        <dbReference type="HAMAP-Rule" id="MF_01197"/>
    </source>
</evidence>
<dbReference type="Pfam" id="PF04472">
    <property type="entry name" value="SepF"/>
    <property type="match status" value="1"/>
</dbReference>
<comment type="subunit">
    <text evidence="5">Homodimer. Interacts with FtsZ.</text>
</comment>
<evidence type="ECO:0000256" key="4">
    <source>
        <dbReference type="ARBA" id="ARBA00044936"/>
    </source>
</evidence>
<evidence type="ECO:0000256" key="2">
    <source>
        <dbReference type="ARBA" id="ARBA00023210"/>
    </source>
</evidence>
<comment type="similarity">
    <text evidence="5">Belongs to the SepF family.</text>
</comment>
<dbReference type="GO" id="GO:0051301">
    <property type="term" value="P:cell division"/>
    <property type="evidence" value="ECO:0007669"/>
    <property type="project" value="UniProtKB-KW"/>
</dbReference>
<keyword evidence="2 5" id="KW-0717">Septation</keyword>
<dbReference type="PANTHER" id="PTHR35798">
    <property type="entry name" value="CELL DIVISION PROTEIN SEPF"/>
    <property type="match status" value="1"/>
</dbReference>
<accession>A0ABN0ZVV3</accession>
<keyword evidence="5" id="KW-0963">Cytoplasm</keyword>
<evidence type="ECO:0000256" key="1">
    <source>
        <dbReference type="ARBA" id="ARBA00022618"/>
    </source>
</evidence>
<dbReference type="InterPro" id="IPR038594">
    <property type="entry name" value="SepF-like_sf"/>
</dbReference>
<evidence type="ECO:0000256" key="6">
    <source>
        <dbReference type="SAM" id="MobiDB-lite"/>
    </source>
</evidence>
<dbReference type="PANTHER" id="PTHR35798:SF1">
    <property type="entry name" value="CELL DIVISION PROTEIN SEPF"/>
    <property type="match status" value="1"/>
</dbReference>
<sequence>MSFKDKFKSFFDFDEQASFEEDQATKREDHKVNQEQEPAKQFKKQNQDNVVSLTSIQNDTKMVLCEPTDYDEAQEIADHVKKKKSVVVNLQRLDHQTSMRIVDFLSGTVYALGGNIQKLGQQTFLCTPEHVDISGSISEIFNDSSYDYK</sequence>
<dbReference type="HAMAP" id="MF_01197">
    <property type="entry name" value="SepF"/>
    <property type="match status" value="1"/>
</dbReference>
<dbReference type="Gene3D" id="3.30.110.150">
    <property type="entry name" value="SepF-like protein"/>
    <property type="match status" value="1"/>
</dbReference>
<feature type="compositionally biased region" description="Basic and acidic residues" evidence="6">
    <location>
        <begin position="23"/>
        <end position="40"/>
    </location>
</feature>
<proteinExistence type="inferred from homology"/>
<dbReference type="RefSeq" id="WP_343782844.1">
    <property type="nucleotide sequence ID" value="NZ_BAAACZ010000011.1"/>
</dbReference>
<feature type="region of interest" description="Disordered" evidence="6">
    <location>
        <begin position="19"/>
        <end position="47"/>
    </location>
</feature>
<protein>
    <recommendedName>
        <fullName evidence="5">Cell division protein SepF</fullName>
    </recommendedName>
</protein>
<keyword evidence="8" id="KW-1185">Reference proteome</keyword>
<organism evidence="7 8">
    <name type="scientific">Alkalibacillus silvisoli</name>
    <dbReference type="NCBI Taxonomy" id="392823"/>
    <lineage>
        <taxon>Bacteria</taxon>
        <taxon>Bacillati</taxon>
        <taxon>Bacillota</taxon>
        <taxon>Bacilli</taxon>
        <taxon>Bacillales</taxon>
        <taxon>Bacillaceae</taxon>
        <taxon>Alkalibacillus</taxon>
    </lineage>
</organism>
<keyword evidence="1 5" id="KW-0132">Cell division</keyword>
<evidence type="ECO:0000313" key="7">
    <source>
        <dbReference type="EMBL" id="GAA0460693.1"/>
    </source>
</evidence>